<reference evidence="1 2" key="1">
    <citation type="submission" date="2021-04" db="EMBL/GenBank/DDBJ databases">
        <authorList>
            <person name="Bliznina A."/>
        </authorList>
    </citation>
    <scope>NUCLEOTIDE SEQUENCE [LARGE SCALE GENOMIC DNA]</scope>
</reference>
<gene>
    <name evidence="1" type="ORF">OKIOD_LOCUS16762</name>
</gene>
<dbReference type="Pfam" id="PF01142">
    <property type="entry name" value="TruD"/>
    <property type="match status" value="1"/>
</dbReference>
<evidence type="ECO:0000313" key="2">
    <source>
        <dbReference type="Proteomes" id="UP001158576"/>
    </source>
</evidence>
<organism evidence="1 2">
    <name type="scientific">Oikopleura dioica</name>
    <name type="common">Tunicate</name>
    <dbReference type="NCBI Taxonomy" id="34765"/>
    <lineage>
        <taxon>Eukaryota</taxon>
        <taxon>Metazoa</taxon>
        <taxon>Chordata</taxon>
        <taxon>Tunicata</taxon>
        <taxon>Appendicularia</taxon>
        <taxon>Copelata</taxon>
        <taxon>Oikopleuridae</taxon>
        <taxon>Oikopleura</taxon>
    </lineage>
</organism>
<accession>A0ABN7TCF6</accession>
<dbReference type="InterPro" id="IPR042214">
    <property type="entry name" value="TruD_catalytic"/>
</dbReference>
<dbReference type="EMBL" id="OU015567">
    <property type="protein sequence ID" value="CAG5113907.1"/>
    <property type="molecule type" value="Genomic_DNA"/>
</dbReference>
<dbReference type="Gene3D" id="3.30.2350.20">
    <property type="entry name" value="TruD, catalytic domain"/>
    <property type="match status" value="2"/>
</dbReference>
<protein>
    <submittedName>
        <fullName evidence="1">Oidioi.mRNA.OKI2018_I69.chr2.g7997.t1.cds</fullName>
    </submittedName>
</protein>
<dbReference type="InterPro" id="IPR020103">
    <property type="entry name" value="PsdUridine_synth_cat_dom_sf"/>
</dbReference>
<sequence length="327" mass="37321">MGKLGRSDYDKERNVFEICIPPKQEQFFHLVKVQKTGLEHNEFLRLLSRKMRIREIDIAYAGTKDAIAVTTQYLSIKNCPEDEIKKALSTISSLELLEVHKFNRHLSIGELEANQFKIKIESEEKLGPIHQNSFINYFGLQRFGKGEEVKAGILLLCGKFEEAILALIPEDSTLEKECQREPKTSYKSLFFKNFQKSKEAVFSWNLVPLTKKKFMLHATGSLLWNILCNRVETDELDFIGSASDSVFELYLAELKQIAPGVEFSKELINKRLGKIGMSLESMNGSRRIIVEAENVRQEEENTISFQLGKGTYATMFLRELSHGGIVG</sequence>
<dbReference type="PANTHER" id="PTHR13326">
    <property type="entry name" value="TRNA PSEUDOURIDINE SYNTHASE D"/>
    <property type="match status" value="1"/>
</dbReference>
<dbReference type="PROSITE" id="PS01268">
    <property type="entry name" value="UPF0024"/>
    <property type="match status" value="1"/>
</dbReference>
<dbReference type="InterPro" id="IPR020119">
    <property type="entry name" value="PsdUridine_synth_TruD_CS"/>
</dbReference>
<dbReference type="InterPro" id="IPR001656">
    <property type="entry name" value="PsdUridine_synth_TruD"/>
</dbReference>
<dbReference type="SUPFAM" id="SSF55120">
    <property type="entry name" value="Pseudouridine synthase"/>
    <property type="match status" value="1"/>
</dbReference>
<dbReference type="PANTHER" id="PTHR13326:SF21">
    <property type="entry name" value="PSEUDOURIDYLATE SYNTHASE PUS7L"/>
    <property type="match status" value="1"/>
</dbReference>
<evidence type="ECO:0000313" key="1">
    <source>
        <dbReference type="EMBL" id="CAG5113907.1"/>
    </source>
</evidence>
<name>A0ABN7TCF6_OIKDI</name>
<keyword evidence="2" id="KW-1185">Reference proteome</keyword>
<proteinExistence type="predicted"/>
<dbReference type="Proteomes" id="UP001158576">
    <property type="component" value="Chromosome 2"/>
</dbReference>